<keyword evidence="3" id="KW-1185">Reference proteome</keyword>
<evidence type="ECO:0000313" key="3">
    <source>
        <dbReference type="Proteomes" id="UP000255233"/>
    </source>
</evidence>
<feature type="compositionally biased region" description="Polar residues" evidence="1">
    <location>
        <begin position="16"/>
        <end position="31"/>
    </location>
</feature>
<dbReference type="Proteomes" id="UP000255233">
    <property type="component" value="Unassembled WGS sequence"/>
</dbReference>
<reference evidence="2 3" key="1">
    <citation type="submission" date="2018-06" db="EMBL/GenBank/DDBJ databases">
        <authorList>
            <consortium name="Pathogen Informatics"/>
            <person name="Doyle S."/>
        </authorList>
    </citation>
    <scope>NUCLEOTIDE SEQUENCE [LARGE SCALE GENOMIC DNA]</scope>
    <source>
        <strain evidence="2 3">NCTC11190</strain>
    </source>
</reference>
<sequence>MRSPVPALLIAGPDTPIQTPPDSRTAPNDNLKSGAHKNIGKYSNRAIAFSKHCRGDTGRNIWKIRCA</sequence>
<feature type="region of interest" description="Disordered" evidence="1">
    <location>
        <begin position="1"/>
        <end position="37"/>
    </location>
</feature>
<dbReference type="EMBL" id="UGVL01000001">
    <property type="protein sequence ID" value="SUE35087.1"/>
    <property type="molecule type" value="Genomic_DNA"/>
</dbReference>
<evidence type="ECO:0000256" key="1">
    <source>
        <dbReference type="SAM" id="MobiDB-lite"/>
    </source>
</evidence>
<proteinExistence type="predicted"/>
<protein>
    <submittedName>
        <fullName evidence="2">Uncharacterized protein</fullName>
    </submittedName>
</protein>
<organism evidence="2 3">
    <name type="scientific">Rikenella microfusus</name>
    <dbReference type="NCBI Taxonomy" id="28139"/>
    <lineage>
        <taxon>Bacteria</taxon>
        <taxon>Pseudomonadati</taxon>
        <taxon>Bacteroidota</taxon>
        <taxon>Bacteroidia</taxon>
        <taxon>Bacteroidales</taxon>
        <taxon>Rikenellaceae</taxon>
        <taxon>Rikenella</taxon>
    </lineage>
</organism>
<evidence type="ECO:0000313" key="2">
    <source>
        <dbReference type="EMBL" id="SUE35087.1"/>
    </source>
</evidence>
<name>A0A379MW66_9BACT</name>
<dbReference type="AlphaFoldDB" id="A0A379MW66"/>
<gene>
    <name evidence="2" type="ORF">NCTC11190_02332</name>
</gene>
<accession>A0A379MW66</accession>